<sequence>MTPTNQDSNSSEKEEKQPQRSPAELTTFGIATSILAALVGLVLYNWVNDKDRPPILLVTPNTEIRQAQGQFYVPFEITNSGGETAESVQIIAELRVNGEVEETGEQNIDFLSGGEKQEGAFIFSRNPEEGELILRVASYKLP</sequence>
<dbReference type="EMBL" id="JAMPKK010000012">
    <property type="protein sequence ID" value="MEP0864341.1"/>
    <property type="molecule type" value="Genomic_DNA"/>
</dbReference>
<dbReference type="NCBIfam" id="TIGR02588">
    <property type="entry name" value="TIGR02588 family protein"/>
    <property type="match status" value="1"/>
</dbReference>
<organism evidence="3 4">
    <name type="scientific">Funiculus sociatus GB2-A5</name>
    <dbReference type="NCBI Taxonomy" id="2933946"/>
    <lineage>
        <taxon>Bacteria</taxon>
        <taxon>Bacillati</taxon>
        <taxon>Cyanobacteriota</taxon>
        <taxon>Cyanophyceae</taxon>
        <taxon>Coleofasciculales</taxon>
        <taxon>Coleofasciculaceae</taxon>
        <taxon>Funiculus</taxon>
    </lineage>
</organism>
<dbReference type="Proteomes" id="UP001442494">
    <property type="component" value="Unassembled WGS sequence"/>
</dbReference>
<evidence type="ECO:0000313" key="4">
    <source>
        <dbReference type="Proteomes" id="UP001442494"/>
    </source>
</evidence>
<protein>
    <submittedName>
        <fullName evidence="3">TIGR02588 family protein</fullName>
    </submittedName>
</protein>
<evidence type="ECO:0000256" key="1">
    <source>
        <dbReference type="SAM" id="MobiDB-lite"/>
    </source>
</evidence>
<evidence type="ECO:0000313" key="3">
    <source>
        <dbReference type="EMBL" id="MEP0864341.1"/>
    </source>
</evidence>
<comment type="caution">
    <text evidence="3">The sequence shown here is derived from an EMBL/GenBank/DDBJ whole genome shotgun (WGS) entry which is preliminary data.</text>
</comment>
<keyword evidence="4" id="KW-1185">Reference proteome</keyword>
<feature type="transmembrane region" description="Helical" evidence="2">
    <location>
        <begin position="25"/>
        <end position="47"/>
    </location>
</feature>
<evidence type="ECO:0000256" key="2">
    <source>
        <dbReference type="SAM" id="Phobius"/>
    </source>
</evidence>
<reference evidence="3 4" key="1">
    <citation type="submission" date="2022-04" db="EMBL/GenBank/DDBJ databases">
        <title>Positive selection, recombination, and allopatry shape intraspecific diversity of widespread and dominant cyanobacteria.</title>
        <authorList>
            <person name="Wei J."/>
            <person name="Shu W."/>
            <person name="Hu C."/>
        </authorList>
    </citation>
    <scope>NUCLEOTIDE SEQUENCE [LARGE SCALE GENOMIC DNA]</scope>
    <source>
        <strain evidence="3 4">GB2-A5</strain>
    </source>
</reference>
<proteinExistence type="predicted"/>
<keyword evidence="2" id="KW-0472">Membrane</keyword>
<dbReference type="InterPro" id="IPR013417">
    <property type="entry name" value="CHP02588"/>
</dbReference>
<keyword evidence="2" id="KW-1133">Transmembrane helix</keyword>
<name>A0ABV0JLN7_9CYAN</name>
<dbReference type="RefSeq" id="WP_190421025.1">
    <property type="nucleotide sequence ID" value="NZ_JAMPKK010000012.1"/>
</dbReference>
<accession>A0ABV0JLN7</accession>
<feature type="region of interest" description="Disordered" evidence="1">
    <location>
        <begin position="1"/>
        <end position="23"/>
    </location>
</feature>
<gene>
    <name evidence="3" type="ORF">NDI37_07650</name>
</gene>
<keyword evidence="2" id="KW-0812">Transmembrane</keyword>